<evidence type="ECO:0000256" key="4">
    <source>
        <dbReference type="ARBA" id="ARBA00022989"/>
    </source>
</evidence>
<feature type="transmembrane region" description="Helical" evidence="6">
    <location>
        <begin position="303"/>
        <end position="332"/>
    </location>
</feature>
<comment type="similarity">
    <text evidence="2">Belongs to the autoinducer-2 exporter (AI-2E) (TC 2.A.86) family.</text>
</comment>
<keyword evidence="8" id="KW-1185">Reference proteome</keyword>
<feature type="transmembrane region" description="Helical" evidence="6">
    <location>
        <begin position="71"/>
        <end position="93"/>
    </location>
</feature>
<dbReference type="RefSeq" id="WP_019244614.1">
    <property type="nucleotide sequence ID" value="NZ_CAPH01000001.1"/>
</dbReference>
<dbReference type="PANTHER" id="PTHR21716">
    <property type="entry name" value="TRANSMEMBRANE PROTEIN"/>
    <property type="match status" value="1"/>
</dbReference>
<sequence length="361" mass="40349">MNRPDLPTDTLQKNNLFFRQLLFLGILITIGLVILKQLGFFVGAFLGASTLYVVLRSLLFRLTERHSWRSWLAAALLVLCTTVLLLGLGFLIYEVIAAEIPNVDTSKIVGFFEKQVIRLNELIGFEAIPKDLLENSGAFLTKMVSSLINTTYSFAANVFMMLVILYFMLLKGRKMERHINSYVPFKGKSLCLLKQEVKTIIFSNALGIPIVMLSQALAACLIYWLLGMNNIVFWAFVTAVCGLIPMVGTVIVSVPLGAYMIYSGELWQGILMIALGVLVIANVDNLCRMILMNKVADTHPLIVIFGVILGIPLFGFWGIIFGPLLISGFLLLMKIYYKEYDLLPQEAQARENAAETRCGRE</sequence>
<dbReference type="PANTHER" id="PTHR21716:SF4">
    <property type="entry name" value="TRANSMEMBRANE PROTEIN 245"/>
    <property type="match status" value="1"/>
</dbReference>
<dbReference type="InterPro" id="IPR002549">
    <property type="entry name" value="AI-2E-like"/>
</dbReference>
<proteinExistence type="inferred from homology"/>
<evidence type="ECO:0000256" key="5">
    <source>
        <dbReference type="ARBA" id="ARBA00023136"/>
    </source>
</evidence>
<protein>
    <submittedName>
        <fullName evidence="7">AI-2E family transporter</fullName>
    </submittedName>
</protein>
<evidence type="ECO:0000313" key="7">
    <source>
        <dbReference type="EMBL" id="UWN57937.1"/>
    </source>
</evidence>
<feature type="transmembrane region" description="Helical" evidence="6">
    <location>
        <begin position="266"/>
        <end position="283"/>
    </location>
</feature>
<dbReference type="Pfam" id="PF01594">
    <property type="entry name" value="AI-2E_transport"/>
    <property type="match status" value="1"/>
</dbReference>
<keyword evidence="4 6" id="KW-1133">Transmembrane helix</keyword>
<evidence type="ECO:0000313" key="8">
    <source>
        <dbReference type="Proteomes" id="UP001059295"/>
    </source>
</evidence>
<evidence type="ECO:0000256" key="2">
    <source>
        <dbReference type="ARBA" id="ARBA00009773"/>
    </source>
</evidence>
<keyword evidence="5 6" id="KW-0472">Membrane</keyword>
<comment type="subcellular location">
    <subcellularLocation>
        <location evidence="1">Membrane</location>
        <topology evidence="1">Multi-pass membrane protein</topology>
    </subcellularLocation>
</comment>
<name>A0ABY5V1C9_9BACT</name>
<keyword evidence="3 6" id="KW-0812">Transmembrane</keyword>
<feature type="transmembrane region" description="Helical" evidence="6">
    <location>
        <begin position="201"/>
        <end position="225"/>
    </location>
</feature>
<evidence type="ECO:0000256" key="1">
    <source>
        <dbReference type="ARBA" id="ARBA00004141"/>
    </source>
</evidence>
<dbReference type="GeneID" id="82890854"/>
<gene>
    <name evidence="7" type="ORF">NQ491_03930</name>
</gene>
<accession>A0ABY5V1C9</accession>
<feature type="transmembrane region" description="Helical" evidence="6">
    <location>
        <begin position="16"/>
        <end position="34"/>
    </location>
</feature>
<dbReference type="EMBL" id="CP102294">
    <property type="protein sequence ID" value="UWN57937.1"/>
    <property type="molecule type" value="Genomic_DNA"/>
</dbReference>
<organism evidence="7 8">
    <name type="scientific">Alistipes ihumii AP11</name>
    <dbReference type="NCBI Taxonomy" id="1211813"/>
    <lineage>
        <taxon>Bacteria</taxon>
        <taxon>Pseudomonadati</taxon>
        <taxon>Bacteroidota</taxon>
        <taxon>Bacteroidia</taxon>
        <taxon>Bacteroidales</taxon>
        <taxon>Rikenellaceae</taxon>
        <taxon>Alistipes</taxon>
    </lineage>
</organism>
<evidence type="ECO:0000256" key="6">
    <source>
        <dbReference type="SAM" id="Phobius"/>
    </source>
</evidence>
<feature type="transmembrane region" description="Helical" evidence="6">
    <location>
        <begin position="40"/>
        <end position="59"/>
    </location>
</feature>
<evidence type="ECO:0000256" key="3">
    <source>
        <dbReference type="ARBA" id="ARBA00022692"/>
    </source>
</evidence>
<dbReference type="Proteomes" id="UP001059295">
    <property type="component" value="Chromosome"/>
</dbReference>
<reference evidence="7" key="1">
    <citation type="journal article" date="2022" name="Cell">
        <title>Design, construction, and in vivo augmentation of a complex gut microbiome.</title>
        <authorList>
            <person name="Cheng A.G."/>
            <person name="Ho P.Y."/>
            <person name="Aranda-Diaz A."/>
            <person name="Jain S."/>
            <person name="Yu F.B."/>
            <person name="Meng X."/>
            <person name="Wang M."/>
            <person name="Iakiviak M."/>
            <person name="Nagashima K."/>
            <person name="Zhao A."/>
            <person name="Murugkar P."/>
            <person name="Patil A."/>
            <person name="Atabakhsh K."/>
            <person name="Weakley A."/>
            <person name="Yan J."/>
            <person name="Brumbaugh A.R."/>
            <person name="Higginbottom S."/>
            <person name="Dimas A."/>
            <person name="Shiver A.L."/>
            <person name="Deutschbauer A."/>
            <person name="Neff N."/>
            <person name="Sonnenburg J.L."/>
            <person name="Huang K.C."/>
            <person name="Fischbach M.A."/>
        </authorList>
    </citation>
    <scope>NUCLEOTIDE SEQUENCE</scope>
    <source>
        <strain evidence="7">AP11</strain>
    </source>
</reference>
<feature type="transmembrane region" description="Helical" evidence="6">
    <location>
        <begin position="231"/>
        <end position="254"/>
    </location>
</feature>
<feature type="transmembrane region" description="Helical" evidence="6">
    <location>
        <begin position="152"/>
        <end position="170"/>
    </location>
</feature>